<dbReference type="InterPro" id="IPR051267">
    <property type="entry name" value="STEAP_metalloreductase"/>
</dbReference>
<dbReference type="InterPro" id="IPR028939">
    <property type="entry name" value="P5C_Rdtase_cat_N"/>
</dbReference>
<protein>
    <recommendedName>
        <fullName evidence="2">Pyrroline-5-carboxylate reductase catalytic N-terminal domain-containing protein</fullName>
    </recommendedName>
</protein>
<proteinExistence type="predicted"/>
<dbReference type="Gene3D" id="3.40.50.720">
    <property type="entry name" value="NAD(P)-binding Rossmann-like Domain"/>
    <property type="match status" value="1"/>
</dbReference>
<organism evidence="3 4">
    <name type="scientific">Chitinophaga ginsengisegetis</name>
    <dbReference type="NCBI Taxonomy" id="393003"/>
    <lineage>
        <taxon>Bacteria</taxon>
        <taxon>Pseudomonadati</taxon>
        <taxon>Bacteroidota</taxon>
        <taxon>Chitinophagia</taxon>
        <taxon>Chitinophagales</taxon>
        <taxon>Chitinophagaceae</taxon>
        <taxon>Chitinophaga</taxon>
    </lineage>
</organism>
<dbReference type="PANTHER" id="PTHR14239:SF10">
    <property type="entry name" value="REDUCTASE"/>
    <property type="match status" value="1"/>
</dbReference>
<dbReference type="RefSeq" id="WP_079472932.1">
    <property type="nucleotide sequence ID" value="NZ_FUZZ01000005.1"/>
</dbReference>
<keyword evidence="4" id="KW-1185">Reference proteome</keyword>
<feature type="domain" description="Pyrroline-5-carboxylate reductase catalytic N-terminal" evidence="2">
    <location>
        <begin position="6"/>
        <end position="97"/>
    </location>
</feature>
<accession>A0A1T5PAN6</accession>
<dbReference type="GO" id="GO:0016491">
    <property type="term" value="F:oxidoreductase activity"/>
    <property type="evidence" value="ECO:0007669"/>
    <property type="project" value="UniProtKB-KW"/>
</dbReference>
<dbReference type="EMBL" id="FUZZ01000005">
    <property type="protein sequence ID" value="SKD09790.1"/>
    <property type="molecule type" value="Genomic_DNA"/>
</dbReference>
<dbReference type="STRING" id="393003.SAMN05660461_5682"/>
<gene>
    <name evidence="3" type="ORF">SAMN05660461_5682</name>
</gene>
<dbReference type="PANTHER" id="PTHR14239">
    <property type="entry name" value="DUDULIN-RELATED"/>
    <property type="match status" value="1"/>
</dbReference>
<evidence type="ECO:0000259" key="2">
    <source>
        <dbReference type="Pfam" id="PF03807"/>
    </source>
</evidence>
<keyword evidence="1" id="KW-0560">Oxidoreductase</keyword>
<evidence type="ECO:0000313" key="4">
    <source>
        <dbReference type="Proteomes" id="UP000190166"/>
    </source>
</evidence>
<evidence type="ECO:0000313" key="3">
    <source>
        <dbReference type="EMBL" id="SKD09790.1"/>
    </source>
</evidence>
<reference evidence="3 4" key="1">
    <citation type="submission" date="2017-02" db="EMBL/GenBank/DDBJ databases">
        <authorList>
            <person name="Peterson S.W."/>
        </authorList>
    </citation>
    <scope>NUCLEOTIDE SEQUENCE [LARGE SCALE GENOMIC DNA]</scope>
    <source>
        <strain evidence="3 4">DSM 18108</strain>
    </source>
</reference>
<dbReference type="InterPro" id="IPR036291">
    <property type="entry name" value="NAD(P)-bd_dom_sf"/>
</dbReference>
<name>A0A1T5PAN6_9BACT</name>
<sequence>MKTTSKVAIIGMGNIGQVVAANLAKAGRPFIAADRNVDKAKELAGKWGASAQAGDIHYAVKEAGIVVLAIPFGAIADFINQYAADLEGKIIVDPSNPIAPDEKGGFKKIIAENQSAGAINAAALPKNTWLAKALGTLGAGSLANAAFQTPERAILFYATDDTSINADVEQLIIDNGFEPVRIGGLDKSIRIEVFGDLHEFGALGKTVTLKEVKNI</sequence>
<dbReference type="Proteomes" id="UP000190166">
    <property type="component" value="Unassembled WGS sequence"/>
</dbReference>
<dbReference type="Pfam" id="PF03807">
    <property type="entry name" value="F420_oxidored"/>
    <property type="match status" value="1"/>
</dbReference>
<evidence type="ECO:0000256" key="1">
    <source>
        <dbReference type="ARBA" id="ARBA00023002"/>
    </source>
</evidence>
<dbReference type="AlphaFoldDB" id="A0A1T5PAN6"/>
<dbReference type="SUPFAM" id="SSF51735">
    <property type="entry name" value="NAD(P)-binding Rossmann-fold domains"/>
    <property type="match status" value="1"/>
</dbReference>